<gene>
    <name evidence="9" type="ORF">ACFQPC_16730</name>
</gene>
<dbReference type="InterPro" id="IPR035906">
    <property type="entry name" value="MetI-like_sf"/>
</dbReference>
<name>A0ABW2IFX0_9BURK</name>
<feature type="domain" description="ABC transmembrane type-1" evidence="8">
    <location>
        <begin position="63"/>
        <end position="247"/>
    </location>
</feature>
<dbReference type="PANTHER" id="PTHR30151:SF20">
    <property type="entry name" value="ABC TRANSPORTER PERMEASE PROTEIN HI_0355-RELATED"/>
    <property type="match status" value="1"/>
</dbReference>
<sequence>MSKSPLPFLGDRTAGALLVIGLLLLVEIILRFSSVSPLVLAPPSQIGIAFWNGLTQGMFGPHLQVTLTEMLTGFAIGSLFGLSSGVLITEFGRLGRLLYPYLIAIQSLPKVAVAPLLIIWLGYGLSSKIVLVALITFFPVLINTMAGLSVVDQLRLDLMATLNASRWQTFIYVRLPSAATHIFAGLGVAIVLALTGAVVAEFVGAQKGLGVLLLQAQANLDTAGMFAILIILAAIGLGCNLAIRLLEHKLLYWIDHHNQKGI</sequence>
<proteinExistence type="inferred from homology"/>
<evidence type="ECO:0000256" key="5">
    <source>
        <dbReference type="ARBA" id="ARBA00022989"/>
    </source>
</evidence>
<dbReference type="PANTHER" id="PTHR30151">
    <property type="entry name" value="ALKANE SULFONATE ABC TRANSPORTER-RELATED, MEMBRANE SUBUNIT"/>
    <property type="match status" value="1"/>
</dbReference>
<accession>A0ABW2IFX0</accession>
<feature type="transmembrane region" description="Helical" evidence="7">
    <location>
        <begin position="223"/>
        <end position="243"/>
    </location>
</feature>
<evidence type="ECO:0000259" key="8">
    <source>
        <dbReference type="PROSITE" id="PS50928"/>
    </source>
</evidence>
<keyword evidence="2 7" id="KW-0813">Transport</keyword>
<dbReference type="Gene3D" id="1.10.3720.10">
    <property type="entry name" value="MetI-like"/>
    <property type="match status" value="1"/>
</dbReference>
<dbReference type="RefSeq" id="WP_382272988.1">
    <property type="nucleotide sequence ID" value="NZ_JBHTBU010000003.1"/>
</dbReference>
<feature type="transmembrane region" description="Helical" evidence="7">
    <location>
        <begin position="129"/>
        <end position="151"/>
    </location>
</feature>
<keyword evidence="5 7" id="KW-1133">Transmembrane helix</keyword>
<feature type="transmembrane region" description="Helical" evidence="7">
    <location>
        <begin position="70"/>
        <end position="89"/>
    </location>
</feature>
<dbReference type="InterPro" id="IPR000515">
    <property type="entry name" value="MetI-like"/>
</dbReference>
<keyword evidence="10" id="KW-1185">Reference proteome</keyword>
<dbReference type="Proteomes" id="UP001596542">
    <property type="component" value="Unassembled WGS sequence"/>
</dbReference>
<evidence type="ECO:0000256" key="3">
    <source>
        <dbReference type="ARBA" id="ARBA00022475"/>
    </source>
</evidence>
<dbReference type="SUPFAM" id="SSF161098">
    <property type="entry name" value="MetI-like"/>
    <property type="match status" value="1"/>
</dbReference>
<keyword evidence="6 7" id="KW-0472">Membrane</keyword>
<evidence type="ECO:0000313" key="9">
    <source>
        <dbReference type="EMBL" id="MFC7289695.1"/>
    </source>
</evidence>
<dbReference type="EMBL" id="JBHTBU010000003">
    <property type="protein sequence ID" value="MFC7289695.1"/>
    <property type="molecule type" value="Genomic_DNA"/>
</dbReference>
<evidence type="ECO:0000256" key="4">
    <source>
        <dbReference type="ARBA" id="ARBA00022692"/>
    </source>
</evidence>
<dbReference type="CDD" id="cd06261">
    <property type="entry name" value="TM_PBP2"/>
    <property type="match status" value="1"/>
</dbReference>
<dbReference type="PROSITE" id="PS50928">
    <property type="entry name" value="ABC_TM1"/>
    <property type="match status" value="1"/>
</dbReference>
<comment type="similarity">
    <text evidence="7">Belongs to the binding-protein-dependent transport system permease family.</text>
</comment>
<evidence type="ECO:0000256" key="1">
    <source>
        <dbReference type="ARBA" id="ARBA00004651"/>
    </source>
</evidence>
<evidence type="ECO:0000256" key="2">
    <source>
        <dbReference type="ARBA" id="ARBA00022448"/>
    </source>
</evidence>
<reference evidence="10" key="1">
    <citation type="journal article" date="2019" name="Int. J. Syst. Evol. Microbiol.">
        <title>The Global Catalogue of Microorganisms (GCM) 10K type strain sequencing project: providing services to taxonomists for standard genome sequencing and annotation.</title>
        <authorList>
            <consortium name="The Broad Institute Genomics Platform"/>
            <consortium name="The Broad Institute Genome Sequencing Center for Infectious Disease"/>
            <person name="Wu L."/>
            <person name="Ma J."/>
        </authorList>
    </citation>
    <scope>NUCLEOTIDE SEQUENCE [LARGE SCALE GENOMIC DNA]</scope>
    <source>
        <strain evidence="10">KACC 12508</strain>
    </source>
</reference>
<comment type="caution">
    <text evidence="9">The sequence shown here is derived from an EMBL/GenBank/DDBJ whole genome shotgun (WGS) entry which is preliminary data.</text>
</comment>
<feature type="transmembrane region" description="Helical" evidence="7">
    <location>
        <begin position="182"/>
        <end position="203"/>
    </location>
</feature>
<keyword evidence="3" id="KW-1003">Cell membrane</keyword>
<keyword evidence="4 7" id="KW-0812">Transmembrane</keyword>
<organism evidence="9 10">
    <name type="scientific">Herminiimonas glaciei</name>
    <dbReference type="NCBI Taxonomy" id="523788"/>
    <lineage>
        <taxon>Bacteria</taxon>
        <taxon>Pseudomonadati</taxon>
        <taxon>Pseudomonadota</taxon>
        <taxon>Betaproteobacteria</taxon>
        <taxon>Burkholderiales</taxon>
        <taxon>Oxalobacteraceae</taxon>
        <taxon>Herminiimonas</taxon>
    </lineage>
</organism>
<feature type="transmembrane region" description="Helical" evidence="7">
    <location>
        <begin position="12"/>
        <end position="32"/>
    </location>
</feature>
<protein>
    <submittedName>
        <fullName evidence="9">ABC transporter permease</fullName>
    </submittedName>
</protein>
<evidence type="ECO:0000256" key="7">
    <source>
        <dbReference type="RuleBase" id="RU363032"/>
    </source>
</evidence>
<feature type="transmembrane region" description="Helical" evidence="7">
    <location>
        <begin position="101"/>
        <end position="123"/>
    </location>
</feature>
<dbReference type="Pfam" id="PF00528">
    <property type="entry name" value="BPD_transp_1"/>
    <property type="match status" value="1"/>
</dbReference>
<comment type="subcellular location">
    <subcellularLocation>
        <location evidence="1 7">Cell membrane</location>
        <topology evidence="1 7">Multi-pass membrane protein</topology>
    </subcellularLocation>
</comment>
<evidence type="ECO:0000256" key="6">
    <source>
        <dbReference type="ARBA" id="ARBA00023136"/>
    </source>
</evidence>
<evidence type="ECO:0000313" key="10">
    <source>
        <dbReference type="Proteomes" id="UP001596542"/>
    </source>
</evidence>